<dbReference type="PANTHER" id="PTHR24027:SF438">
    <property type="entry name" value="CADHERIN 23"/>
    <property type="match status" value="1"/>
</dbReference>
<proteinExistence type="predicted"/>
<evidence type="ECO:0000256" key="5">
    <source>
        <dbReference type="PROSITE-ProRule" id="PRU00043"/>
    </source>
</evidence>
<gene>
    <name evidence="7" type="ORF">DAT39_012086</name>
</gene>
<dbReference type="OrthoDB" id="6252479at2759"/>
<dbReference type="PROSITE" id="PS50268">
    <property type="entry name" value="CADHERIN_2"/>
    <property type="match status" value="1"/>
</dbReference>
<feature type="non-terminal residue" evidence="7">
    <location>
        <position position="77"/>
    </location>
</feature>
<evidence type="ECO:0000256" key="1">
    <source>
        <dbReference type="ARBA" id="ARBA00004370"/>
    </source>
</evidence>
<dbReference type="InterPro" id="IPR039808">
    <property type="entry name" value="Cadherin"/>
</dbReference>
<evidence type="ECO:0000256" key="4">
    <source>
        <dbReference type="ARBA" id="ARBA00023136"/>
    </source>
</evidence>
<dbReference type="AlphaFoldDB" id="A0A8J4U082"/>
<evidence type="ECO:0000256" key="3">
    <source>
        <dbReference type="ARBA" id="ARBA00022837"/>
    </source>
</evidence>
<dbReference type="GO" id="GO:0045296">
    <property type="term" value="F:cadherin binding"/>
    <property type="evidence" value="ECO:0007669"/>
    <property type="project" value="TreeGrafter"/>
</dbReference>
<evidence type="ECO:0000313" key="7">
    <source>
        <dbReference type="EMBL" id="KAF5898223.1"/>
    </source>
</evidence>
<dbReference type="InterPro" id="IPR020894">
    <property type="entry name" value="Cadherin_CS"/>
</dbReference>
<evidence type="ECO:0000313" key="8">
    <source>
        <dbReference type="Proteomes" id="UP000727407"/>
    </source>
</evidence>
<dbReference type="Proteomes" id="UP000727407">
    <property type="component" value="Unassembled WGS sequence"/>
</dbReference>
<dbReference type="GO" id="GO:0016342">
    <property type="term" value="C:catenin complex"/>
    <property type="evidence" value="ECO:0007669"/>
    <property type="project" value="TreeGrafter"/>
</dbReference>
<sequence>ELKTASLMDRERTQTYNLIVQATDGGGLFCRSDIFLTVIDVNDNAPSFFYTEFLASVFENTAPKTPLTRLQAEDPDE</sequence>
<dbReference type="Gene3D" id="2.60.40.60">
    <property type="entry name" value="Cadherins"/>
    <property type="match status" value="2"/>
</dbReference>
<accession>A0A8J4U082</accession>
<comment type="caution">
    <text evidence="7">The sequence shown here is derived from an EMBL/GenBank/DDBJ whole genome shotgun (WGS) entry which is preliminary data.</text>
</comment>
<dbReference type="EMBL" id="QNUK01000206">
    <property type="protein sequence ID" value="KAF5898223.1"/>
    <property type="molecule type" value="Genomic_DNA"/>
</dbReference>
<reference evidence="7" key="1">
    <citation type="submission" date="2020-07" db="EMBL/GenBank/DDBJ databases">
        <title>Clarias magur genome sequencing, assembly and annotation.</title>
        <authorList>
            <person name="Kushwaha B."/>
            <person name="Kumar R."/>
            <person name="Das P."/>
            <person name="Joshi C.G."/>
            <person name="Kumar D."/>
            <person name="Nagpure N.S."/>
            <person name="Pandey M."/>
            <person name="Agarwal S."/>
            <person name="Srivastava S."/>
            <person name="Singh M."/>
            <person name="Sahoo L."/>
            <person name="Jayasankar P."/>
            <person name="Meher P.K."/>
            <person name="Koringa P.G."/>
            <person name="Iquebal M.A."/>
            <person name="Das S.P."/>
            <person name="Bit A."/>
            <person name="Patnaik S."/>
            <person name="Patel N."/>
            <person name="Shah T.M."/>
            <person name="Hinsu A."/>
            <person name="Jena J.K."/>
        </authorList>
    </citation>
    <scope>NUCLEOTIDE SEQUENCE</scope>
    <source>
        <strain evidence="7">CIFAMagur01</strain>
        <tissue evidence="7">Testis</tissue>
    </source>
</reference>
<dbReference type="CDD" id="cd11304">
    <property type="entry name" value="Cadherin_repeat"/>
    <property type="match status" value="1"/>
</dbReference>
<dbReference type="GO" id="GO:0007156">
    <property type="term" value="P:homophilic cell adhesion via plasma membrane adhesion molecules"/>
    <property type="evidence" value="ECO:0007669"/>
    <property type="project" value="InterPro"/>
</dbReference>
<dbReference type="PANTHER" id="PTHR24027">
    <property type="entry name" value="CADHERIN-23"/>
    <property type="match status" value="1"/>
</dbReference>
<evidence type="ECO:0000259" key="6">
    <source>
        <dbReference type="PROSITE" id="PS50268"/>
    </source>
</evidence>
<feature type="domain" description="Cadherin" evidence="6">
    <location>
        <begin position="2"/>
        <end position="48"/>
    </location>
</feature>
<organism evidence="7 8">
    <name type="scientific">Clarias magur</name>
    <name type="common">Asian catfish</name>
    <name type="synonym">Macropteronotus magur</name>
    <dbReference type="NCBI Taxonomy" id="1594786"/>
    <lineage>
        <taxon>Eukaryota</taxon>
        <taxon>Metazoa</taxon>
        <taxon>Chordata</taxon>
        <taxon>Craniata</taxon>
        <taxon>Vertebrata</taxon>
        <taxon>Euteleostomi</taxon>
        <taxon>Actinopterygii</taxon>
        <taxon>Neopterygii</taxon>
        <taxon>Teleostei</taxon>
        <taxon>Ostariophysi</taxon>
        <taxon>Siluriformes</taxon>
        <taxon>Clariidae</taxon>
        <taxon>Clarias</taxon>
    </lineage>
</organism>
<dbReference type="GO" id="GO:0005509">
    <property type="term" value="F:calcium ion binding"/>
    <property type="evidence" value="ECO:0007669"/>
    <property type="project" value="UniProtKB-UniRule"/>
</dbReference>
<keyword evidence="3 5" id="KW-0106">Calcium</keyword>
<comment type="subcellular location">
    <subcellularLocation>
        <location evidence="1">Membrane</location>
    </subcellularLocation>
</comment>
<keyword evidence="2" id="KW-0677">Repeat</keyword>
<dbReference type="GO" id="GO:0009653">
    <property type="term" value="P:anatomical structure morphogenesis"/>
    <property type="evidence" value="ECO:0007669"/>
    <property type="project" value="UniProtKB-ARBA"/>
</dbReference>
<dbReference type="InterPro" id="IPR002126">
    <property type="entry name" value="Cadherin-like_dom"/>
</dbReference>
<dbReference type="GO" id="GO:0008013">
    <property type="term" value="F:beta-catenin binding"/>
    <property type="evidence" value="ECO:0007669"/>
    <property type="project" value="TreeGrafter"/>
</dbReference>
<keyword evidence="4" id="KW-0472">Membrane</keyword>
<feature type="non-terminal residue" evidence="7">
    <location>
        <position position="1"/>
    </location>
</feature>
<dbReference type="PRINTS" id="PR00205">
    <property type="entry name" value="CADHERIN"/>
</dbReference>
<protein>
    <submittedName>
        <fullName evidence="7">Protocadherin Fat 3-like</fullName>
    </submittedName>
</protein>
<keyword evidence="8" id="KW-1185">Reference proteome</keyword>
<dbReference type="PROSITE" id="PS00232">
    <property type="entry name" value="CADHERIN_1"/>
    <property type="match status" value="1"/>
</dbReference>
<name>A0A8J4U082_CLAMG</name>
<dbReference type="GO" id="GO:0016477">
    <property type="term" value="P:cell migration"/>
    <property type="evidence" value="ECO:0007669"/>
    <property type="project" value="TreeGrafter"/>
</dbReference>
<evidence type="ECO:0000256" key="2">
    <source>
        <dbReference type="ARBA" id="ARBA00022737"/>
    </source>
</evidence>
<dbReference type="InterPro" id="IPR015919">
    <property type="entry name" value="Cadherin-like_sf"/>
</dbReference>
<dbReference type="SUPFAM" id="SSF49313">
    <property type="entry name" value="Cadherin-like"/>
    <property type="match status" value="2"/>
</dbReference>